<evidence type="ECO:0000313" key="2">
    <source>
        <dbReference type="Proteomes" id="UP000004535"/>
    </source>
</evidence>
<accession>B9BQU1</accession>
<organism evidence="1 2">
    <name type="scientific">Burkholderia multivorans CGD2</name>
    <dbReference type="NCBI Taxonomy" id="513052"/>
    <lineage>
        <taxon>Bacteria</taxon>
        <taxon>Pseudomonadati</taxon>
        <taxon>Pseudomonadota</taxon>
        <taxon>Betaproteobacteria</taxon>
        <taxon>Burkholderiales</taxon>
        <taxon>Burkholderiaceae</taxon>
        <taxon>Burkholderia</taxon>
        <taxon>Burkholderia cepacia complex</taxon>
    </lineage>
</organism>
<evidence type="ECO:0008006" key="3">
    <source>
        <dbReference type="Google" id="ProtNLM"/>
    </source>
</evidence>
<proteinExistence type="predicted"/>
<sequence length="65" mass="7272">MASHRTYVDTEVAARLLLVGADTLRKSHSKNGSYGRIRPIRLPSRKLAWPLAEIEKLLSRDGEGN</sequence>
<comment type="caution">
    <text evidence="1">The sequence shown here is derived from an EMBL/GenBank/DDBJ whole genome shotgun (WGS) entry which is preliminary data.</text>
</comment>
<name>B9BQU1_9BURK</name>
<protein>
    <recommendedName>
        <fullName evidence="3">Helix-turn-helix domain-containing protein</fullName>
    </recommendedName>
</protein>
<dbReference type="Proteomes" id="UP000004535">
    <property type="component" value="Unassembled WGS sequence"/>
</dbReference>
<gene>
    <name evidence="1" type="ORF">BURMUCGD2_1078</name>
</gene>
<reference evidence="1 2" key="1">
    <citation type="journal article" date="2012" name="J. Bacteriol.">
        <title>Draft Genome Sequence Determination for Cystic Fibrosis and Chronic Granulomatous Disease Burkholderia multivorans Isolates.</title>
        <authorList>
            <person name="Varga J.J."/>
            <person name="Losada L."/>
            <person name="Zelazny A.M."/>
            <person name="Brinkac L."/>
            <person name="Harkins D."/>
            <person name="Radune D."/>
            <person name="Hostetler J."/>
            <person name="Sampaio E.P."/>
            <person name="Ronning C.M."/>
            <person name="Nierman W.C."/>
            <person name="Greenberg D.E."/>
            <person name="Holland S.M."/>
            <person name="Goldberg J.B."/>
        </authorList>
    </citation>
    <scope>NUCLEOTIDE SEQUENCE [LARGE SCALE GENOMIC DNA]</scope>
    <source>
        <strain evidence="1 2">CGD2</strain>
    </source>
</reference>
<dbReference type="AlphaFoldDB" id="B9BQU1"/>
<dbReference type="EMBL" id="ACFC01000005">
    <property type="protein sequence ID" value="EEE06986.1"/>
    <property type="molecule type" value="Genomic_DNA"/>
</dbReference>
<evidence type="ECO:0000313" key="1">
    <source>
        <dbReference type="EMBL" id="EEE06986.1"/>
    </source>
</evidence>